<keyword evidence="8" id="KW-1185">Reference proteome</keyword>
<evidence type="ECO:0000313" key="8">
    <source>
        <dbReference type="Proteomes" id="UP000215914"/>
    </source>
</evidence>
<evidence type="ECO:0000256" key="6">
    <source>
        <dbReference type="RuleBase" id="RU363053"/>
    </source>
</evidence>
<dbReference type="PANTHER" id="PTHR11266:SF80">
    <property type="entry name" value="PEROXISOMAL MEMBRANE PROTEIN 2"/>
    <property type="match status" value="1"/>
</dbReference>
<dbReference type="EMBL" id="CM007904">
    <property type="protein sequence ID" value="OTF96256.1"/>
    <property type="molecule type" value="Genomic_DNA"/>
</dbReference>
<dbReference type="InterPro" id="IPR007248">
    <property type="entry name" value="Mpv17_PMP22"/>
</dbReference>
<feature type="transmembrane region" description="Helical" evidence="6">
    <location>
        <begin position="245"/>
        <end position="263"/>
    </location>
</feature>
<dbReference type="GO" id="GO:0016020">
    <property type="term" value="C:membrane"/>
    <property type="evidence" value="ECO:0007669"/>
    <property type="project" value="UniProtKB-SubCell"/>
</dbReference>
<dbReference type="Pfam" id="PF04117">
    <property type="entry name" value="Mpv17_PMP22"/>
    <property type="match status" value="1"/>
</dbReference>
<comment type="subcellular location">
    <subcellularLocation>
        <location evidence="1">Membrane</location>
        <topology evidence="1">Multi-pass membrane protein</topology>
    </subcellularLocation>
</comment>
<organism evidence="7 8">
    <name type="scientific">Helianthus annuus</name>
    <name type="common">Common sunflower</name>
    <dbReference type="NCBI Taxonomy" id="4232"/>
    <lineage>
        <taxon>Eukaryota</taxon>
        <taxon>Viridiplantae</taxon>
        <taxon>Streptophyta</taxon>
        <taxon>Embryophyta</taxon>
        <taxon>Tracheophyta</taxon>
        <taxon>Spermatophyta</taxon>
        <taxon>Magnoliopsida</taxon>
        <taxon>eudicotyledons</taxon>
        <taxon>Gunneridae</taxon>
        <taxon>Pentapetalae</taxon>
        <taxon>asterids</taxon>
        <taxon>campanulids</taxon>
        <taxon>Asterales</taxon>
        <taxon>Asteraceae</taxon>
        <taxon>Asteroideae</taxon>
        <taxon>Heliantheae alliance</taxon>
        <taxon>Heliantheae</taxon>
        <taxon>Helianthus</taxon>
    </lineage>
</organism>
<dbReference type="GO" id="GO:0005737">
    <property type="term" value="C:cytoplasm"/>
    <property type="evidence" value="ECO:0000318"/>
    <property type="project" value="GO_Central"/>
</dbReference>
<dbReference type="FunCoup" id="A0A251SBM5">
    <property type="interactions" value="3014"/>
</dbReference>
<dbReference type="AlphaFoldDB" id="A0A251SBM5"/>
<keyword evidence="4 6" id="KW-1133">Transmembrane helix</keyword>
<evidence type="ECO:0000256" key="5">
    <source>
        <dbReference type="ARBA" id="ARBA00023136"/>
    </source>
</evidence>
<gene>
    <name evidence="7" type="ORF">HannXRQ_Chr15g0492071</name>
</gene>
<evidence type="ECO:0000256" key="3">
    <source>
        <dbReference type="ARBA" id="ARBA00022692"/>
    </source>
</evidence>
<comment type="similarity">
    <text evidence="2 6">Belongs to the peroxisomal membrane protein PXMP2/4 family.</text>
</comment>
<dbReference type="OMA" id="DIRRICT"/>
<feature type="transmembrane region" description="Helical" evidence="6">
    <location>
        <begin position="178"/>
        <end position="198"/>
    </location>
</feature>
<protein>
    <submittedName>
        <fullName evidence="7">Putative mpv17/PMP22</fullName>
    </submittedName>
</protein>
<evidence type="ECO:0000313" key="7">
    <source>
        <dbReference type="EMBL" id="OTF96256.1"/>
    </source>
</evidence>
<feature type="transmembrane region" description="Helical" evidence="6">
    <location>
        <begin position="144"/>
        <end position="166"/>
    </location>
</feature>
<dbReference type="STRING" id="4232.A0A251SBM5"/>
<evidence type="ECO:0000256" key="2">
    <source>
        <dbReference type="ARBA" id="ARBA00006824"/>
    </source>
</evidence>
<dbReference type="InParanoid" id="A0A251SBM5"/>
<name>A0A251SBM5_HELAN</name>
<keyword evidence="5 6" id="KW-0472">Membrane</keyword>
<evidence type="ECO:0000256" key="4">
    <source>
        <dbReference type="ARBA" id="ARBA00022989"/>
    </source>
</evidence>
<dbReference type="Proteomes" id="UP000215914">
    <property type="component" value="Chromosome 15"/>
</dbReference>
<accession>A0A251SBM5</accession>
<evidence type="ECO:0000256" key="1">
    <source>
        <dbReference type="ARBA" id="ARBA00004141"/>
    </source>
</evidence>
<sequence>MASNPVILSGKPPALFRSAAFSRANLTTASSYVFHCNHRKILSREVAFRVFGRNGFRVEATDNGVGVGGGGGYGGSDSGGNGGGGGGGGGDGGNKWSFLSWYLSLLEAHPVLTKAVTSALLTFVGDLTCQVLIDQVPSLDLKRVSLFTFLGMALVGPTLHFWYLYLSKLVTMTGASGAFIRLIIDQFIFAPAFIGVFLSTLVTLEGRPAQVLPKLKQEWVSSVIANWQLWIPFQFLNFLFVPQQFQVLAANFIALVWNVILSYKAHKVECFRWTSDHGTNGLQGHLRNFTRVHFCLPVQHKKVFQGLLHNTATCCNSYVSSFAALG</sequence>
<dbReference type="PANTHER" id="PTHR11266">
    <property type="entry name" value="PEROXISOMAL MEMBRANE PROTEIN 2, PXMP2 MPV17"/>
    <property type="match status" value="1"/>
</dbReference>
<proteinExistence type="inferred from homology"/>
<keyword evidence="3 6" id="KW-0812">Transmembrane</keyword>
<reference evidence="8" key="1">
    <citation type="journal article" date="2017" name="Nature">
        <title>The sunflower genome provides insights into oil metabolism, flowering and Asterid evolution.</title>
        <authorList>
            <person name="Badouin H."/>
            <person name="Gouzy J."/>
            <person name="Grassa C.J."/>
            <person name="Murat F."/>
            <person name="Staton S.E."/>
            <person name="Cottret L."/>
            <person name="Lelandais-Briere C."/>
            <person name="Owens G.L."/>
            <person name="Carrere S."/>
            <person name="Mayjonade B."/>
            <person name="Legrand L."/>
            <person name="Gill N."/>
            <person name="Kane N.C."/>
            <person name="Bowers J.E."/>
            <person name="Hubner S."/>
            <person name="Bellec A."/>
            <person name="Berard A."/>
            <person name="Berges H."/>
            <person name="Blanchet N."/>
            <person name="Boniface M.C."/>
            <person name="Brunel D."/>
            <person name="Catrice O."/>
            <person name="Chaidir N."/>
            <person name="Claudel C."/>
            <person name="Donnadieu C."/>
            <person name="Faraut T."/>
            <person name="Fievet G."/>
            <person name="Helmstetter N."/>
            <person name="King M."/>
            <person name="Knapp S.J."/>
            <person name="Lai Z."/>
            <person name="Le Paslier M.C."/>
            <person name="Lippi Y."/>
            <person name="Lorenzon L."/>
            <person name="Mandel J.R."/>
            <person name="Marage G."/>
            <person name="Marchand G."/>
            <person name="Marquand E."/>
            <person name="Bret-Mestries E."/>
            <person name="Morien E."/>
            <person name="Nambeesan S."/>
            <person name="Nguyen T."/>
            <person name="Pegot-Espagnet P."/>
            <person name="Pouilly N."/>
            <person name="Raftis F."/>
            <person name="Sallet E."/>
            <person name="Schiex T."/>
            <person name="Thomas J."/>
            <person name="Vandecasteele C."/>
            <person name="Vares D."/>
            <person name="Vear F."/>
            <person name="Vautrin S."/>
            <person name="Crespi M."/>
            <person name="Mangin B."/>
            <person name="Burke J.M."/>
            <person name="Salse J."/>
            <person name="Munos S."/>
            <person name="Vincourt P."/>
            <person name="Rieseberg L.H."/>
            <person name="Langlade N.B."/>
        </authorList>
    </citation>
    <scope>NUCLEOTIDE SEQUENCE [LARGE SCALE GENOMIC DNA]</scope>
    <source>
        <strain evidence="8">cv. SF193</strain>
    </source>
</reference>